<reference evidence="1" key="1">
    <citation type="submission" date="2023-04" db="EMBL/GenBank/DDBJ databases">
        <title>A chromosome-level genome assembly of the parasitoid wasp Eretmocerus hayati.</title>
        <authorList>
            <person name="Zhong Y."/>
            <person name="Liu S."/>
            <person name="Liu Y."/>
        </authorList>
    </citation>
    <scope>NUCLEOTIDE SEQUENCE</scope>
    <source>
        <strain evidence="1">ZJU_SS_LIU_2023</strain>
    </source>
</reference>
<dbReference type="Proteomes" id="UP001239111">
    <property type="component" value="Chromosome 3"/>
</dbReference>
<gene>
    <name evidence="1" type="ORF">QAD02_003649</name>
</gene>
<accession>A0ACC2NS68</accession>
<keyword evidence="2" id="KW-1185">Reference proteome</keyword>
<proteinExistence type="predicted"/>
<comment type="caution">
    <text evidence="1">The sequence shown here is derived from an EMBL/GenBank/DDBJ whole genome shotgun (WGS) entry which is preliminary data.</text>
</comment>
<protein>
    <submittedName>
        <fullName evidence="1">Uncharacterized protein</fullName>
    </submittedName>
</protein>
<sequence>MEGLKNKDIDSLLNRLKYVRISNFVTPSFFYVQLLDEDIIYNRLELELLDFYGSENLDDQLSTIWSGLKGAVLKELNSTELKPGMMVTTDINGRWLRYKVLHSKFYLPTAADKLCKRGFAQEPSAAAKRVALATVATAAASILVIIENSEML</sequence>
<name>A0ACC2NS68_9HYME</name>
<evidence type="ECO:0000313" key="1">
    <source>
        <dbReference type="EMBL" id="KAJ8672390.1"/>
    </source>
</evidence>
<evidence type="ECO:0000313" key="2">
    <source>
        <dbReference type="Proteomes" id="UP001239111"/>
    </source>
</evidence>
<dbReference type="EMBL" id="CM056743">
    <property type="protein sequence ID" value="KAJ8672390.1"/>
    <property type="molecule type" value="Genomic_DNA"/>
</dbReference>
<organism evidence="1 2">
    <name type="scientific">Eretmocerus hayati</name>
    <dbReference type="NCBI Taxonomy" id="131215"/>
    <lineage>
        <taxon>Eukaryota</taxon>
        <taxon>Metazoa</taxon>
        <taxon>Ecdysozoa</taxon>
        <taxon>Arthropoda</taxon>
        <taxon>Hexapoda</taxon>
        <taxon>Insecta</taxon>
        <taxon>Pterygota</taxon>
        <taxon>Neoptera</taxon>
        <taxon>Endopterygota</taxon>
        <taxon>Hymenoptera</taxon>
        <taxon>Apocrita</taxon>
        <taxon>Proctotrupomorpha</taxon>
        <taxon>Chalcidoidea</taxon>
        <taxon>Aphelinidae</taxon>
        <taxon>Aphelininae</taxon>
        <taxon>Eretmocerus</taxon>
    </lineage>
</organism>